<organism evidence="4 5">
    <name type="scientific">Actinorugispora endophytica</name>
    <dbReference type="NCBI Taxonomy" id="1605990"/>
    <lineage>
        <taxon>Bacteria</taxon>
        <taxon>Bacillati</taxon>
        <taxon>Actinomycetota</taxon>
        <taxon>Actinomycetes</taxon>
        <taxon>Streptosporangiales</taxon>
        <taxon>Nocardiopsidaceae</taxon>
        <taxon>Actinorugispora</taxon>
    </lineage>
</organism>
<feature type="transmembrane region" description="Helical" evidence="2">
    <location>
        <begin position="20"/>
        <end position="38"/>
    </location>
</feature>
<gene>
    <name evidence="4" type="ORF">EV190_1304</name>
</gene>
<protein>
    <submittedName>
        <fullName evidence="4">PAP2 superfamily protein</fullName>
    </submittedName>
</protein>
<dbReference type="Pfam" id="PF01569">
    <property type="entry name" value="PAP2"/>
    <property type="match status" value="1"/>
</dbReference>
<keyword evidence="2" id="KW-0472">Membrane</keyword>
<dbReference type="SUPFAM" id="SSF48317">
    <property type="entry name" value="Acid phosphatase/Vanadium-dependent haloperoxidase"/>
    <property type="match status" value="1"/>
</dbReference>
<feature type="domain" description="Phosphatidic acid phosphatase type 2/haloperoxidase" evidence="3">
    <location>
        <begin position="100"/>
        <end position="238"/>
    </location>
</feature>
<proteinExistence type="predicted"/>
<evidence type="ECO:0000256" key="1">
    <source>
        <dbReference type="SAM" id="MobiDB-lite"/>
    </source>
</evidence>
<dbReference type="AlphaFoldDB" id="A0A4R6UKG8"/>
<accession>A0A4R6UKG8</accession>
<evidence type="ECO:0000259" key="3">
    <source>
        <dbReference type="Pfam" id="PF01569"/>
    </source>
</evidence>
<feature type="compositionally biased region" description="Gly residues" evidence="1">
    <location>
        <begin position="260"/>
        <end position="269"/>
    </location>
</feature>
<sequence length="269" mass="27761">MTQYRTASRDSSAARLRPFATWLAAVCAALAAVTWQVLVKGPLTAPDWPVHAFVDPRQPDGPLLWAAVAVARMGQRLVTVPPLVALGLWVTLLRRDARPLLAVLAGLGSLAVVGTLLKVATGRTPPVVGVDVVTPGLANVLDWTAAAVVPGAAAFEGYVSFPSGHSANAALTYPLVAWLLFGANGLRPDPRRLRAALWAALLPVAAVGAMMTLLDYHWASETLGGWLLGACVLLVARLVLGRGDTGAVAAGSAPERWRGGPAGAPGGTG</sequence>
<dbReference type="InterPro" id="IPR036938">
    <property type="entry name" value="PAP2/HPO_sf"/>
</dbReference>
<comment type="caution">
    <text evidence="4">The sequence shown here is derived from an EMBL/GenBank/DDBJ whole genome shotgun (WGS) entry which is preliminary data.</text>
</comment>
<keyword evidence="5" id="KW-1185">Reference proteome</keyword>
<evidence type="ECO:0000256" key="2">
    <source>
        <dbReference type="SAM" id="Phobius"/>
    </source>
</evidence>
<feature type="transmembrane region" description="Helical" evidence="2">
    <location>
        <begin position="195"/>
        <end position="217"/>
    </location>
</feature>
<dbReference type="EMBL" id="SNYN01000030">
    <property type="protein sequence ID" value="TDQ45605.1"/>
    <property type="molecule type" value="Genomic_DNA"/>
</dbReference>
<name>A0A4R6UKG8_9ACTN</name>
<feature type="transmembrane region" description="Helical" evidence="2">
    <location>
        <begin position="165"/>
        <end position="183"/>
    </location>
</feature>
<dbReference type="Proteomes" id="UP000295281">
    <property type="component" value="Unassembled WGS sequence"/>
</dbReference>
<dbReference type="Gene3D" id="1.20.144.10">
    <property type="entry name" value="Phosphatidic acid phosphatase type 2/haloperoxidase"/>
    <property type="match status" value="1"/>
</dbReference>
<keyword evidence="2" id="KW-1133">Transmembrane helix</keyword>
<reference evidence="4 5" key="1">
    <citation type="submission" date="2019-03" db="EMBL/GenBank/DDBJ databases">
        <title>Genomic Encyclopedia of Type Strains, Phase IV (KMG-IV): sequencing the most valuable type-strain genomes for metagenomic binning, comparative biology and taxonomic classification.</title>
        <authorList>
            <person name="Goeker M."/>
        </authorList>
    </citation>
    <scope>NUCLEOTIDE SEQUENCE [LARGE SCALE GENOMIC DNA]</scope>
    <source>
        <strain evidence="4 5">DSM 46770</strain>
    </source>
</reference>
<feature type="transmembrane region" description="Helical" evidence="2">
    <location>
        <begin position="73"/>
        <end position="93"/>
    </location>
</feature>
<feature type="transmembrane region" description="Helical" evidence="2">
    <location>
        <begin position="100"/>
        <end position="120"/>
    </location>
</feature>
<evidence type="ECO:0000313" key="5">
    <source>
        <dbReference type="Proteomes" id="UP000295281"/>
    </source>
</evidence>
<dbReference type="RefSeq" id="WP_243742716.1">
    <property type="nucleotide sequence ID" value="NZ_SNYN01000030.1"/>
</dbReference>
<feature type="region of interest" description="Disordered" evidence="1">
    <location>
        <begin position="250"/>
        <end position="269"/>
    </location>
</feature>
<dbReference type="InterPro" id="IPR000326">
    <property type="entry name" value="PAP2/HPO"/>
</dbReference>
<evidence type="ECO:0000313" key="4">
    <source>
        <dbReference type="EMBL" id="TDQ45605.1"/>
    </source>
</evidence>
<keyword evidence="2" id="KW-0812">Transmembrane</keyword>
<feature type="transmembrane region" description="Helical" evidence="2">
    <location>
        <begin position="223"/>
        <end position="240"/>
    </location>
</feature>